<dbReference type="InterPro" id="IPR003607">
    <property type="entry name" value="HD/PDEase_dom"/>
</dbReference>
<dbReference type="PANTHER" id="PTHR33525">
    <property type="match status" value="1"/>
</dbReference>
<keyword evidence="2" id="KW-1185">Reference proteome</keyword>
<dbReference type="InterPro" id="IPR013976">
    <property type="entry name" value="HDOD"/>
</dbReference>
<evidence type="ECO:0000313" key="2">
    <source>
        <dbReference type="Proteomes" id="UP000502179"/>
    </source>
</evidence>
<dbReference type="PANTHER" id="PTHR33525:SF3">
    <property type="entry name" value="RIBONUCLEASE Y"/>
    <property type="match status" value="1"/>
</dbReference>
<evidence type="ECO:0000313" key="1">
    <source>
        <dbReference type="EMBL" id="QIJ70833.1"/>
    </source>
</evidence>
<protein>
    <submittedName>
        <fullName evidence="1">HDOD domain-containing protein</fullName>
    </submittedName>
</protein>
<dbReference type="PROSITE" id="PS51833">
    <property type="entry name" value="HDOD"/>
    <property type="match status" value="1"/>
</dbReference>
<accession>A0A6G7PTS8</accession>
<sequence>MEEVNRRFGFDTLKAIEDELAKIHPISPYVFEVLEAAQRDDISLLDLGRRLSFDPVICAHLLRACRSAAYGIRFPVESPLHAVALLGAERVIQIVLSLTIKEQIGVFLASSFEHEVWEHSLAVAFGIQGMIRLLNSPLSLAVGFTAGLLHDLGKLVLYRASGGDPDLAQAQLKGGEVGLKAERERCGKDHIQIMASILEQWALSNEIKQAILEHHLSPREMKTSLGRFLLWSHYLARKARHEREDGEPPPLKNKDLQQLVGWIRLELEALSCFFS</sequence>
<dbReference type="AlphaFoldDB" id="A0A6G7PTS8"/>
<dbReference type="Pfam" id="PF08668">
    <property type="entry name" value="HDOD"/>
    <property type="match status" value="1"/>
</dbReference>
<dbReference type="Proteomes" id="UP000502179">
    <property type="component" value="Chromosome"/>
</dbReference>
<reference evidence="1 2" key="1">
    <citation type="submission" date="2020-02" db="EMBL/GenBank/DDBJ databases">
        <title>Genome analysis of Thermosulfuriphilus ammonigenes ST65T, an anaerobic thermophilic chemolithoautotrophic bacterium isolated from a deep-sea hydrothermal vent.</title>
        <authorList>
            <person name="Slobodkina G."/>
            <person name="Allioux M."/>
            <person name="Merkel A."/>
            <person name="Alain K."/>
            <person name="Jebbar M."/>
            <person name="Slobodkin A."/>
        </authorList>
    </citation>
    <scope>NUCLEOTIDE SEQUENCE [LARGE SCALE GENOMIC DNA]</scope>
    <source>
        <strain evidence="1 2">ST65</strain>
    </source>
</reference>
<dbReference type="SUPFAM" id="SSF109604">
    <property type="entry name" value="HD-domain/PDEase-like"/>
    <property type="match status" value="1"/>
</dbReference>
<dbReference type="InterPro" id="IPR006675">
    <property type="entry name" value="HDIG_dom"/>
</dbReference>
<dbReference type="EMBL" id="CP048877">
    <property type="protein sequence ID" value="QIJ70833.1"/>
    <property type="molecule type" value="Genomic_DNA"/>
</dbReference>
<dbReference type="InterPro" id="IPR052340">
    <property type="entry name" value="RNase_Y/CdgJ"/>
</dbReference>
<dbReference type="NCBIfam" id="TIGR00277">
    <property type="entry name" value="HDIG"/>
    <property type="match status" value="1"/>
</dbReference>
<organism evidence="1 2">
    <name type="scientific">Thermosulfuriphilus ammonigenes</name>
    <dbReference type="NCBI Taxonomy" id="1936021"/>
    <lineage>
        <taxon>Bacteria</taxon>
        <taxon>Pseudomonadati</taxon>
        <taxon>Thermodesulfobacteriota</taxon>
        <taxon>Thermodesulfobacteria</taxon>
        <taxon>Thermodesulfobacteriales</taxon>
        <taxon>Thermodesulfobacteriaceae</taxon>
        <taxon>Thermosulfuriphilus</taxon>
    </lineage>
</organism>
<dbReference type="KEGG" id="tav:G4V39_00475"/>
<dbReference type="CDD" id="cd00077">
    <property type="entry name" value="HDc"/>
    <property type="match status" value="1"/>
</dbReference>
<gene>
    <name evidence="1" type="ORF">G4V39_00475</name>
</gene>
<name>A0A6G7PTS8_9BACT</name>
<dbReference type="Gene3D" id="1.10.3210.10">
    <property type="entry name" value="Hypothetical protein af1432"/>
    <property type="match status" value="1"/>
</dbReference>
<proteinExistence type="predicted"/>
<dbReference type="RefSeq" id="WP_166031056.1">
    <property type="nucleotide sequence ID" value="NZ_CP048877.1"/>
</dbReference>